<dbReference type="InterPro" id="IPR005821">
    <property type="entry name" value="Ion_trans_dom"/>
</dbReference>
<feature type="transmembrane region" description="Helical" evidence="5">
    <location>
        <begin position="139"/>
        <end position="161"/>
    </location>
</feature>
<dbReference type="AlphaFoldDB" id="A0A6J6I8D9"/>
<gene>
    <name evidence="7" type="ORF">UFOPK1939_00623</name>
</gene>
<dbReference type="EMBL" id="CAEZVF010000078">
    <property type="protein sequence ID" value="CAB4621950.1"/>
    <property type="molecule type" value="Genomic_DNA"/>
</dbReference>
<feature type="transmembrane region" description="Helical" evidence="5">
    <location>
        <begin position="21"/>
        <end position="40"/>
    </location>
</feature>
<dbReference type="GO" id="GO:0001518">
    <property type="term" value="C:voltage-gated sodium channel complex"/>
    <property type="evidence" value="ECO:0007669"/>
    <property type="project" value="TreeGrafter"/>
</dbReference>
<evidence type="ECO:0000256" key="2">
    <source>
        <dbReference type="ARBA" id="ARBA00022692"/>
    </source>
</evidence>
<accession>A0A6J6I8D9</accession>
<protein>
    <submittedName>
        <fullName evidence="7">Unannotated protein</fullName>
    </submittedName>
</protein>
<keyword evidence="2 5" id="KW-0812">Transmembrane</keyword>
<feature type="transmembrane region" description="Helical" evidence="5">
    <location>
        <begin position="52"/>
        <end position="70"/>
    </location>
</feature>
<feature type="transmembrane region" description="Helical" evidence="5">
    <location>
        <begin position="204"/>
        <end position="226"/>
    </location>
</feature>
<dbReference type="PANTHER" id="PTHR10037:SF62">
    <property type="entry name" value="SODIUM CHANNEL PROTEIN 60E"/>
    <property type="match status" value="1"/>
</dbReference>
<evidence type="ECO:0000313" key="7">
    <source>
        <dbReference type="EMBL" id="CAB4621950.1"/>
    </source>
</evidence>
<dbReference type="PANTHER" id="PTHR10037">
    <property type="entry name" value="VOLTAGE-GATED CATION CHANNEL CALCIUM AND SODIUM"/>
    <property type="match status" value="1"/>
</dbReference>
<evidence type="ECO:0000259" key="6">
    <source>
        <dbReference type="Pfam" id="PF00520"/>
    </source>
</evidence>
<sequence length="277" mass="30797">MAKSSREGRLATLVDSQRFTMVIASVIVLNAVILGLETYPSLMRTYGNALETLNQACYAVFVVELILRIASYGRRPQDFFRSGWNVFDAVIVFAVVLPGIREQAQVLRLLRLARIVRLLRFLPDARLLVRTVVKSIPSAFSMVVLTALLVFVYAMVGWTLFAEELPETWGTAGRSMLTLFILLTLENLPVYLAEAEQVSSFAPLFFVSFVVLASFIVFNLLIGIVIGSMDSAREEEEQESQAIASPDGFDGDLAQKMRNLRVALDECEKELASRSSA</sequence>
<comment type="subcellular location">
    <subcellularLocation>
        <location evidence="1">Membrane</location>
        <topology evidence="1">Multi-pass membrane protein</topology>
    </subcellularLocation>
</comment>
<name>A0A6J6I8D9_9ZZZZ</name>
<dbReference type="InterPro" id="IPR043203">
    <property type="entry name" value="VGCC_Ca_Na"/>
</dbReference>
<evidence type="ECO:0000256" key="3">
    <source>
        <dbReference type="ARBA" id="ARBA00022989"/>
    </source>
</evidence>
<feature type="domain" description="Ion transport" evidence="6">
    <location>
        <begin position="17"/>
        <end position="236"/>
    </location>
</feature>
<organism evidence="7">
    <name type="scientific">freshwater metagenome</name>
    <dbReference type="NCBI Taxonomy" id="449393"/>
    <lineage>
        <taxon>unclassified sequences</taxon>
        <taxon>metagenomes</taxon>
        <taxon>ecological metagenomes</taxon>
    </lineage>
</organism>
<dbReference type="Gene3D" id="1.10.287.70">
    <property type="match status" value="1"/>
</dbReference>
<evidence type="ECO:0000256" key="4">
    <source>
        <dbReference type="ARBA" id="ARBA00023136"/>
    </source>
</evidence>
<dbReference type="GO" id="GO:0005248">
    <property type="term" value="F:voltage-gated sodium channel activity"/>
    <property type="evidence" value="ECO:0007669"/>
    <property type="project" value="TreeGrafter"/>
</dbReference>
<proteinExistence type="predicted"/>
<dbReference type="SUPFAM" id="SSF81324">
    <property type="entry name" value="Voltage-gated potassium channels"/>
    <property type="match status" value="1"/>
</dbReference>
<reference evidence="7" key="1">
    <citation type="submission" date="2020-05" db="EMBL/GenBank/DDBJ databases">
        <authorList>
            <person name="Chiriac C."/>
            <person name="Salcher M."/>
            <person name="Ghai R."/>
            <person name="Kavagutti S V."/>
        </authorList>
    </citation>
    <scope>NUCLEOTIDE SEQUENCE</scope>
</reference>
<dbReference type="InterPro" id="IPR027359">
    <property type="entry name" value="Volt_channel_dom_sf"/>
</dbReference>
<evidence type="ECO:0000256" key="1">
    <source>
        <dbReference type="ARBA" id="ARBA00004141"/>
    </source>
</evidence>
<dbReference type="Gene3D" id="1.20.120.350">
    <property type="entry name" value="Voltage-gated potassium channels. Chain C"/>
    <property type="match status" value="1"/>
</dbReference>
<dbReference type="Pfam" id="PF00520">
    <property type="entry name" value="Ion_trans"/>
    <property type="match status" value="1"/>
</dbReference>
<evidence type="ECO:0000256" key="5">
    <source>
        <dbReference type="SAM" id="Phobius"/>
    </source>
</evidence>
<keyword evidence="3 5" id="KW-1133">Transmembrane helix</keyword>
<keyword evidence="4 5" id="KW-0472">Membrane</keyword>